<dbReference type="EMBL" id="JPQT01000137">
    <property type="protein sequence ID" value="KFE46389.1"/>
    <property type="molecule type" value="Genomic_DNA"/>
</dbReference>
<dbReference type="NCBIfam" id="NF008889">
    <property type="entry name" value="PRK11924.1-1"/>
    <property type="match status" value="1"/>
</dbReference>
<dbReference type="Gene3D" id="1.10.1740.10">
    <property type="match status" value="1"/>
</dbReference>
<dbReference type="AlphaFoldDB" id="A0A085UT76"/>
<dbReference type="SUPFAM" id="SSF88946">
    <property type="entry name" value="Sigma2 domain of RNA polymerase sigma factors"/>
    <property type="match status" value="1"/>
</dbReference>
<dbReference type="InterPro" id="IPR013324">
    <property type="entry name" value="RNA_pol_sigma_r3/r4-like"/>
</dbReference>
<dbReference type="InterPro" id="IPR013249">
    <property type="entry name" value="RNA_pol_sigma70_r4_t2"/>
</dbReference>
<dbReference type="Pfam" id="PF08281">
    <property type="entry name" value="Sigma70_r4_2"/>
    <property type="match status" value="1"/>
</dbReference>
<proteinExistence type="inferred from homology"/>
<reference evidence="6 7" key="1">
    <citation type="submission" date="2014-07" db="EMBL/GenBank/DDBJ databases">
        <title>Draft Genome Sequences of Environmental Pseudomonas syringae strains.</title>
        <authorList>
            <person name="Baltrus D.A."/>
            <person name="Berge O."/>
            <person name="Morris C."/>
        </authorList>
    </citation>
    <scope>NUCLEOTIDE SEQUENCE [LARGE SCALE GENOMIC DNA]</scope>
    <source>
        <strain evidence="6 7">CEB003</strain>
    </source>
</reference>
<dbReference type="InterPro" id="IPR036388">
    <property type="entry name" value="WH-like_DNA-bd_sf"/>
</dbReference>
<accession>A0A085UT76</accession>
<dbReference type="NCBIfam" id="TIGR02937">
    <property type="entry name" value="sigma70-ECF"/>
    <property type="match status" value="1"/>
</dbReference>
<dbReference type="InterPro" id="IPR039425">
    <property type="entry name" value="RNA_pol_sigma-70-like"/>
</dbReference>
<dbReference type="GO" id="GO:0003677">
    <property type="term" value="F:DNA binding"/>
    <property type="evidence" value="ECO:0007669"/>
    <property type="project" value="InterPro"/>
</dbReference>
<comment type="caution">
    <text evidence="6">The sequence shown here is derived from an EMBL/GenBank/DDBJ whole genome shotgun (WGS) entry which is preliminary data.</text>
</comment>
<dbReference type="GO" id="GO:0016987">
    <property type="term" value="F:sigma factor activity"/>
    <property type="evidence" value="ECO:0007669"/>
    <property type="project" value="UniProtKB-KW"/>
</dbReference>
<protein>
    <submittedName>
        <fullName evidence="6">RNA polymerase sigma factor</fullName>
    </submittedName>
</protein>
<gene>
    <name evidence="6" type="ORF">IV02_25170</name>
</gene>
<evidence type="ECO:0000313" key="6">
    <source>
        <dbReference type="EMBL" id="KFE46389.1"/>
    </source>
</evidence>
<keyword evidence="2" id="KW-0805">Transcription regulation</keyword>
<evidence type="ECO:0000256" key="4">
    <source>
        <dbReference type="ARBA" id="ARBA00023163"/>
    </source>
</evidence>
<dbReference type="InterPro" id="IPR013325">
    <property type="entry name" value="RNA_pol_sigma_r2"/>
</dbReference>
<dbReference type="FunFam" id="1.10.10.10:FF:000427">
    <property type="entry name" value="RNA polymerase sigma factor"/>
    <property type="match status" value="1"/>
</dbReference>
<keyword evidence="4" id="KW-0804">Transcription</keyword>
<dbReference type="PANTHER" id="PTHR43133:SF63">
    <property type="entry name" value="RNA POLYMERASE SIGMA FACTOR FECI-RELATED"/>
    <property type="match status" value="1"/>
</dbReference>
<dbReference type="GO" id="GO:0006352">
    <property type="term" value="P:DNA-templated transcription initiation"/>
    <property type="evidence" value="ECO:0007669"/>
    <property type="project" value="InterPro"/>
</dbReference>
<dbReference type="SUPFAM" id="SSF88659">
    <property type="entry name" value="Sigma3 and sigma4 domains of RNA polymerase sigma factors"/>
    <property type="match status" value="1"/>
</dbReference>
<keyword evidence="3" id="KW-0731">Sigma factor</keyword>
<dbReference type="Proteomes" id="UP000028643">
    <property type="component" value="Unassembled WGS sequence"/>
</dbReference>
<comment type="similarity">
    <text evidence="1">Belongs to the sigma-70 factor family. ECF subfamily.</text>
</comment>
<evidence type="ECO:0000256" key="3">
    <source>
        <dbReference type="ARBA" id="ARBA00023082"/>
    </source>
</evidence>
<name>A0A085UT76_PSESX</name>
<dbReference type="PATRIC" id="fig|317.174.peg.5144"/>
<evidence type="ECO:0000256" key="2">
    <source>
        <dbReference type="ARBA" id="ARBA00023015"/>
    </source>
</evidence>
<dbReference type="InterPro" id="IPR014284">
    <property type="entry name" value="RNA_pol_sigma-70_dom"/>
</dbReference>
<dbReference type="CDD" id="cd06171">
    <property type="entry name" value="Sigma70_r4"/>
    <property type="match status" value="1"/>
</dbReference>
<organism evidence="6 7">
    <name type="scientific">Pseudomonas syringae</name>
    <dbReference type="NCBI Taxonomy" id="317"/>
    <lineage>
        <taxon>Bacteria</taxon>
        <taxon>Pseudomonadati</taxon>
        <taxon>Pseudomonadota</taxon>
        <taxon>Gammaproteobacteria</taxon>
        <taxon>Pseudomonadales</taxon>
        <taxon>Pseudomonadaceae</taxon>
        <taxon>Pseudomonas</taxon>
    </lineage>
</organism>
<evidence type="ECO:0000256" key="1">
    <source>
        <dbReference type="ARBA" id="ARBA00010641"/>
    </source>
</evidence>
<evidence type="ECO:0000259" key="5">
    <source>
        <dbReference type="Pfam" id="PF08281"/>
    </source>
</evidence>
<dbReference type="RefSeq" id="WP_047578590.1">
    <property type="nucleotide sequence ID" value="NZ_JPQT01000137.1"/>
</dbReference>
<dbReference type="Gene3D" id="1.10.10.10">
    <property type="entry name" value="Winged helix-like DNA-binding domain superfamily/Winged helix DNA-binding domain"/>
    <property type="match status" value="1"/>
</dbReference>
<sequence length="172" mass="19468">MFSTHPANQDPRQQALHRLFGEHHSWLLERLRLRLHCREDAADMAAETFAQVVALPDPHAIREPRALLSLIGKRLMFARWRRNDVERAYLDALASLPEPTAPSPEEHWVVMEALMAVDQLLDGLSSKARAAFLYSQIDGLTYARIAEELGVSVTRVHQYVVQGLTACYRGVS</sequence>
<evidence type="ECO:0000313" key="7">
    <source>
        <dbReference type="Proteomes" id="UP000028643"/>
    </source>
</evidence>
<dbReference type="PANTHER" id="PTHR43133">
    <property type="entry name" value="RNA POLYMERASE ECF-TYPE SIGMA FACTO"/>
    <property type="match status" value="1"/>
</dbReference>
<feature type="domain" description="RNA polymerase sigma factor 70 region 4 type 2" evidence="5">
    <location>
        <begin position="115"/>
        <end position="167"/>
    </location>
</feature>